<dbReference type="Gene3D" id="3.90.226.10">
    <property type="entry name" value="2-enoyl-CoA Hydratase, Chain A, domain 1"/>
    <property type="match status" value="1"/>
</dbReference>
<dbReference type="PANTHER" id="PTHR42964:SF1">
    <property type="entry name" value="POLYKETIDE BIOSYNTHESIS ENOYL-COA HYDRATASE PKSH-RELATED"/>
    <property type="match status" value="1"/>
</dbReference>
<dbReference type="CDD" id="cd06558">
    <property type="entry name" value="crotonase-like"/>
    <property type="match status" value="1"/>
</dbReference>
<evidence type="ECO:0000256" key="1">
    <source>
        <dbReference type="ARBA" id="ARBA00005254"/>
    </source>
</evidence>
<dbReference type="Pfam" id="PF00378">
    <property type="entry name" value="ECH_1"/>
    <property type="match status" value="1"/>
</dbReference>
<comment type="similarity">
    <text evidence="1">Belongs to the enoyl-CoA hydratase/isomerase family.</text>
</comment>
<protein>
    <submittedName>
        <fullName evidence="2">Enoyl-CoA hydratase/isomerase family protein</fullName>
    </submittedName>
</protein>
<evidence type="ECO:0000313" key="3">
    <source>
        <dbReference type="Proteomes" id="UP001274321"/>
    </source>
</evidence>
<gene>
    <name evidence="2" type="ORF">SCD90_08810</name>
</gene>
<proteinExistence type="inferred from homology"/>
<sequence>MIAYENDGQTARITFNAPETGNRVTYRMMNDYIAALEASHQSGARVLVLRSEGEHFTLGRDQKEKVDVPKRDNLGLILRANDLLRTFPGVSLALVKGRAMGFGSGIALHASIAVAEESAIFGFDEIKHGLAPLIVVLYLPHFIPRKAASELCLTGRDVGAAEAAAIGLINRVVPDGALAAAEAEILDVLASYHPGALSLIRRFVNGVSDYPSAEDGHLAVDQLAAWLEAGKPTS</sequence>
<comment type="caution">
    <text evidence="2">The sequence shown here is derived from an EMBL/GenBank/DDBJ whole genome shotgun (WGS) entry which is preliminary data.</text>
</comment>
<keyword evidence="3" id="KW-1185">Reference proteome</keyword>
<dbReference type="SUPFAM" id="SSF52096">
    <property type="entry name" value="ClpP/crotonase"/>
    <property type="match status" value="1"/>
</dbReference>
<dbReference type="InterPro" id="IPR001753">
    <property type="entry name" value="Enoyl-CoA_hydra/iso"/>
</dbReference>
<dbReference type="InterPro" id="IPR051683">
    <property type="entry name" value="Enoyl-CoA_Hydratase/Isomerase"/>
</dbReference>
<organism evidence="2 3">
    <name type="scientific">Terrihabitans rhizophilus</name>
    <dbReference type="NCBI Taxonomy" id="3092662"/>
    <lineage>
        <taxon>Bacteria</taxon>
        <taxon>Pseudomonadati</taxon>
        <taxon>Pseudomonadota</taxon>
        <taxon>Alphaproteobacteria</taxon>
        <taxon>Hyphomicrobiales</taxon>
        <taxon>Terrihabitans</taxon>
    </lineage>
</organism>
<dbReference type="RefSeq" id="WP_319844283.1">
    <property type="nucleotide sequence ID" value="NZ_JAXAFJ010000004.1"/>
</dbReference>
<reference evidence="2 3" key="1">
    <citation type="submission" date="2023-11" db="EMBL/GenBank/DDBJ databases">
        <authorList>
            <person name="Bao R."/>
        </authorList>
    </citation>
    <scope>NUCLEOTIDE SEQUENCE [LARGE SCALE GENOMIC DNA]</scope>
    <source>
        <strain evidence="2 3">PJ23</strain>
    </source>
</reference>
<dbReference type="EMBL" id="JAXAFJ010000004">
    <property type="protein sequence ID" value="MDX6806164.1"/>
    <property type="molecule type" value="Genomic_DNA"/>
</dbReference>
<evidence type="ECO:0000313" key="2">
    <source>
        <dbReference type="EMBL" id="MDX6806164.1"/>
    </source>
</evidence>
<accession>A0ABU4RMV8</accession>
<name>A0ABU4RMV8_9HYPH</name>
<dbReference type="Proteomes" id="UP001274321">
    <property type="component" value="Unassembled WGS sequence"/>
</dbReference>
<dbReference type="InterPro" id="IPR029045">
    <property type="entry name" value="ClpP/crotonase-like_dom_sf"/>
</dbReference>
<dbReference type="PANTHER" id="PTHR42964">
    <property type="entry name" value="ENOYL-COA HYDRATASE"/>
    <property type="match status" value="1"/>
</dbReference>